<reference evidence="1" key="1">
    <citation type="journal article" date="2015" name="Nature">
        <title>Complex archaea that bridge the gap between prokaryotes and eukaryotes.</title>
        <authorList>
            <person name="Spang A."/>
            <person name="Saw J.H."/>
            <person name="Jorgensen S.L."/>
            <person name="Zaremba-Niedzwiedzka K."/>
            <person name="Martijn J."/>
            <person name="Lind A.E."/>
            <person name="van Eijk R."/>
            <person name="Schleper C."/>
            <person name="Guy L."/>
            <person name="Ettema T.J."/>
        </authorList>
    </citation>
    <scope>NUCLEOTIDE SEQUENCE</scope>
</reference>
<proteinExistence type="predicted"/>
<accession>A0A0F9P369</accession>
<evidence type="ECO:0000313" key="1">
    <source>
        <dbReference type="EMBL" id="KKM87897.1"/>
    </source>
</evidence>
<comment type="caution">
    <text evidence="1">The sequence shown here is derived from an EMBL/GenBank/DDBJ whole genome shotgun (WGS) entry which is preliminary data.</text>
</comment>
<organism evidence="1">
    <name type="scientific">marine sediment metagenome</name>
    <dbReference type="NCBI Taxonomy" id="412755"/>
    <lineage>
        <taxon>unclassified sequences</taxon>
        <taxon>metagenomes</taxon>
        <taxon>ecological metagenomes</taxon>
    </lineage>
</organism>
<dbReference type="InterPro" id="IPR011032">
    <property type="entry name" value="GroES-like_sf"/>
</dbReference>
<dbReference type="Gene3D" id="3.40.50.720">
    <property type="entry name" value="NAD(P)-binding Rossmann-like Domain"/>
    <property type="match status" value="1"/>
</dbReference>
<protein>
    <submittedName>
        <fullName evidence="1">Uncharacterized protein</fullName>
    </submittedName>
</protein>
<gene>
    <name evidence="1" type="ORF">LCGC14_1264280</name>
</gene>
<dbReference type="Gene3D" id="3.90.180.10">
    <property type="entry name" value="Medium-chain alcohol dehydrogenases, catalytic domain"/>
    <property type="match status" value="1"/>
</dbReference>
<sequence>MLGRMRFVILCFAKTSWLLGYFHQAENIILPININSFGAYAEYKCLPEKGTAPKEGLVALKPTNMTYEEAAAVPFGALAALNILRKENIESGQ</sequence>
<dbReference type="AlphaFoldDB" id="A0A0F9P369"/>
<name>A0A0F9P369_9ZZZZ</name>
<dbReference type="SUPFAM" id="SSF50129">
    <property type="entry name" value="GroES-like"/>
    <property type="match status" value="1"/>
</dbReference>
<dbReference type="EMBL" id="LAZR01007037">
    <property type="protein sequence ID" value="KKM87897.1"/>
    <property type="molecule type" value="Genomic_DNA"/>
</dbReference>